<dbReference type="Pfam" id="PF26425">
    <property type="entry name" value="PIN_halo"/>
    <property type="match status" value="1"/>
</dbReference>
<dbReference type="EMBL" id="AOMC01000116">
    <property type="protein sequence ID" value="EMA43672.1"/>
    <property type="molecule type" value="Genomic_DNA"/>
</dbReference>
<sequence>MSRSSPLSADVPAIVDANVFFAIGRPSNPKYERFRHEVRTAGVVLQLPRCVVGELGGPETDRIHRALDEGWAEIVDAPSPQDADAVTASDIARRVIANETGQPEHEVEKTDTILAGLVIQYLRDTGATDIVVLTDDIPANHGIETAVDELGYGDAIGVYGLSDIIDDDSDDSLTVI</sequence>
<evidence type="ECO:0008006" key="3">
    <source>
        <dbReference type="Google" id="ProtNLM"/>
    </source>
</evidence>
<protein>
    <recommendedName>
        <fullName evidence="3">PIN domain-containing protein</fullName>
    </recommendedName>
</protein>
<keyword evidence="2" id="KW-1185">Reference proteome</keyword>
<evidence type="ECO:0000313" key="1">
    <source>
        <dbReference type="EMBL" id="EMA43672.1"/>
    </source>
</evidence>
<dbReference type="eggNOG" id="arCOG04497">
    <property type="taxonomic scope" value="Archaea"/>
</dbReference>
<dbReference type="AlphaFoldDB" id="M0MD27"/>
<accession>M0MD27</accession>
<evidence type="ECO:0000313" key="2">
    <source>
        <dbReference type="Proteomes" id="UP000011568"/>
    </source>
</evidence>
<organism evidence="1 2">
    <name type="scientific">Halococcus morrhuae DSM 1307</name>
    <dbReference type="NCBI Taxonomy" id="931277"/>
    <lineage>
        <taxon>Archaea</taxon>
        <taxon>Methanobacteriati</taxon>
        <taxon>Methanobacteriota</taxon>
        <taxon>Stenosarchaea group</taxon>
        <taxon>Halobacteria</taxon>
        <taxon>Halobacteriales</taxon>
        <taxon>Halococcaceae</taxon>
        <taxon>Halococcus</taxon>
    </lineage>
</organism>
<dbReference type="PATRIC" id="fig|931277.6.peg.1886"/>
<name>M0MD27_HALMO</name>
<proteinExistence type="predicted"/>
<dbReference type="InterPro" id="IPR058703">
    <property type="entry name" value="PIN-containing"/>
</dbReference>
<dbReference type="RefSeq" id="WP_004054143.1">
    <property type="nucleotide sequence ID" value="NZ_AOMC01000116.1"/>
</dbReference>
<gene>
    <name evidence="1" type="ORF">C448_09597</name>
</gene>
<dbReference type="OrthoDB" id="198445at2157"/>
<comment type="caution">
    <text evidence="1">The sequence shown here is derived from an EMBL/GenBank/DDBJ whole genome shotgun (WGS) entry which is preliminary data.</text>
</comment>
<dbReference type="Proteomes" id="UP000011568">
    <property type="component" value="Unassembled WGS sequence"/>
</dbReference>
<reference evidence="1 2" key="1">
    <citation type="journal article" date="2014" name="PLoS Genet.">
        <title>Phylogenetically driven sequencing of extremely halophilic archaea reveals strategies for static and dynamic osmo-response.</title>
        <authorList>
            <person name="Becker E.A."/>
            <person name="Seitzer P.M."/>
            <person name="Tritt A."/>
            <person name="Larsen D."/>
            <person name="Krusor M."/>
            <person name="Yao A.I."/>
            <person name="Wu D."/>
            <person name="Madern D."/>
            <person name="Eisen J.A."/>
            <person name="Darling A.E."/>
            <person name="Facciotti M.T."/>
        </authorList>
    </citation>
    <scope>NUCLEOTIDE SEQUENCE [LARGE SCALE GENOMIC DNA]</scope>
    <source>
        <strain evidence="1 2">DSM 1307</strain>
    </source>
</reference>